<dbReference type="InterPro" id="IPR003770">
    <property type="entry name" value="MLTG-like"/>
</dbReference>
<evidence type="ECO:0000256" key="4">
    <source>
        <dbReference type="ARBA" id="ARBA00023136"/>
    </source>
</evidence>
<dbReference type="HAMAP" id="MF_02065">
    <property type="entry name" value="MltG"/>
    <property type="match status" value="1"/>
</dbReference>
<feature type="transmembrane region" description="Helical" evidence="7">
    <location>
        <begin position="7"/>
        <end position="30"/>
    </location>
</feature>
<evidence type="ECO:0000313" key="11">
    <source>
        <dbReference type="Proteomes" id="UP001059401"/>
    </source>
</evidence>
<dbReference type="GO" id="GO:0071555">
    <property type="term" value="P:cell wall organization"/>
    <property type="evidence" value="ECO:0007669"/>
    <property type="project" value="UniProtKB-KW"/>
</dbReference>
<evidence type="ECO:0000256" key="1">
    <source>
        <dbReference type="ARBA" id="ARBA00022475"/>
    </source>
</evidence>
<protein>
    <recommendedName>
        <fullName evidence="7">Endolytic murein transglycosylase</fullName>
        <ecNumber evidence="7">4.2.2.29</ecNumber>
    </recommendedName>
    <alternativeName>
        <fullName evidence="7">Peptidoglycan lytic transglycosylase</fullName>
    </alternativeName>
    <alternativeName>
        <fullName evidence="7">Peptidoglycan polymerization terminase</fullName>
    </alternativeName>
</protein>
<comment type="catalytic activity">
    <reaction evidence="7">
        <text>a peptidoglycan chain = a peptidoglycan chain with N-acetyl-1,6-anhydromuramyl-[peptide] at the reducing end + a peptidoglycan chain with N-acetylglucosamine at the non-reducing end.</text>
        <dbReference type="EC" id="4.2.2.29"/>
    </reaction>
</comment>
<dbReference type="NCBIfam" id="TIGR00247">
    <property type="entry name" value="endolytic transglycosylase MltG"/>
    <property type="match status" value="1"/>
</dbReference>
<dbReference type="PANTHER" id="PTHR30518:SF2">
    <property type="entry name" value="ENDOLYTIC MUREIN TRANSGLYCOSYLASE"/>
    <property type="match status" value="1"/>
</dbReference>
<dbReference type="GO" id="GO:0005886">
    <property type="term" value="C:plasma membrane"/>
    <property type="evidence" value="ECO:0007669"/>
    <property type="project" value="UniProtKB-SubCell"/>
</dbReference>
<dbReference type="Proteomes" id="UP001059401">
    <property type="component" value="Chromosome"/>
</dbReference>
<dbReference type="RefSeq" id="WP_044979306.1">
    <property type="nucleotide sequence ID" value="NZ_CP009228.1"/>
</dbReference>
<comment type="function">
    <text evidence="7">Functions as a peptidoglycan terminase that cleaves nascent peptidoglycan strands endolytically to terminate their elongation.</text>
</comment>
<gene>
    <name evidence="7 9" type="primary">mltG</name>
    <name evidence="9" type="ORF">E4N74_05015</name>
    <name evidence="8" type="ORF">E4N76_05925</name>
</gene>
<dbReference type="Pfam" id="PF02618">
    <property type="entry name" value="YceG"/>
    <property type="match status" value="1"/>
</dbReference>
<organism evidence="9 10">
    <name type="scientific">Treponema putidum</name>
    <dbReference type="NCBI Taxonomy" id="221027"/>
    <lineage>
        <taxon>Bacteria</taxon>
        <taxon>Pseudomonadati</taxon>
        <taxon>Spirochaetota</taxon>
        <taxon>Spirochaetia</taxon>
        <taxon>Spirochaetales</taxon>
        <taxon>Treponemataceae</taxon>
        <taxon>Treponema</taxon>
    </lineage>
</organism>
<sequence>MKNKSKIIIIILCISACLIFAGTVFLVLGLNNPPLEFLESVVTFKVNRGAAAKTVISDLKAKNLIRSELYAYAYLRLKKLNIKAGTYQIKPEMTTRDILHKLTEGSQALKKLTIPEGLTLKKTAQLFENTGLIKAEDFIAITTDPEFLEKNGINAKTAEGFLYPDTYFFGEEDTPEMMIKMIIKTFFEKTSSIPNFPKDFSEIYKKVILASIIEREYQLPEEAPIISSVFTNRLKINMGLQSCATVEYIITEIKNKKHPKRLFYEDLEIESPYNTYIHAGLPPGPISNPGLTALNAACNPESTDYFYFRLIDPDTGKHIFTKTISEHNKAGDTLLLKKAAGQ</sequence>
<comment type="subcellular location">
    <subcellularLocation>
        <location evidence="7">Cell membrane</location>
        <topology evidence="7">Single-pass membrane protein</topology>
    </subcellularLocation>
</comment>
<keyword evidence="5 7" id="KW-0456">Lyase</keyword>
<evidence type="ECO:0000256" key="7">
    <source>
        <dbReference type="HAMAP-Rule" id="MF_02065"/>
    </source>
</evidence>
<evidence type="ECO:0000256" key="5">
    <source>
        <dbReference type="ARBA" id="ARBA00023239"/>
    </source>
</evidence>
<dbReference type="EMBL" id="CP038802">
    <property type="protein sequence ID" value="UTY28577.1"/>
    <property type="molecule type" value="Genomic_DNA"/>
</dbReference>
<dbReference type="CDD" id="cd08010">
    <property type="entry name" value="MltG_like"/>
    <property type="match status" value="1"/>
</dbReference>
<evidence type="ECO:0000313" key="10">
    <source>
        <dbReference type="Proteomes" id="UP001058682"/>
    </source>
</evidence>
<keyword evidence="11" id="KW-1185">Reference proteome</keyword>
<evidence type="ECO:0000313" key="9">
    <source>
        <dbReference type="EMBL" id="UTY33443.1"/>
    </source>
</evidence>
<dbReference type="GO" id="GO:0008932">
    <property type="term" value="F:lytic endotransglycosylase activity"/>
    <property type="evidence" value="ECO:0007669"/>
    <property type="project" value="UniProtKB-UniRule"/>
</dbReference>
<reference evidence="9" key="1">
    <citation type="submission" date="2019-04" db="EMBL/GenBank/DDBJ databases">
        <title>Whole genome sequencing of oral phylogroup 2 treponemes.</title>
        <authorList>
            <person name="Chan Y."/>
            <person name="Zeng H.H."/>
            <person name="Yu X.L."/>
            <person name="Leung W.K."/>
            <person name="Watt R.M."/>
        </authorList>
    </citation>
    <scope>NUCLEOTIDE SEQUENCE</scope>
    <source>
        <strain evidence="9">OMZ 835</strain>
        <strain evidence="8">OMZ 847</strain>
    </source>
</reference>
<evidence type="ECO:0000313" key="8">
    <source>
        <dbReference type="EMBL" id="UTY28577.1"/>
    </source>
</evidence>
<dbReference type="Proteomes" id="UP001058682">
    <property type="component" value="Chromosome"/>
</dbReference>
<dbReference type="EMBL" id="CP038804">
    <property type="protein sequence ID" value="UTY33443.1"/>
    <property type="molecule type" value="Genomic_DNA"/>
</dbReference>
<dbReference type="KEGG" id="tpk:JO40_11095"/>
<comment type="similarity">
    <text evidence="7">Belongs to the transglycosylase MltG family.</text>
</comment>
<name>A0AAE9MUD9_9SPIR</name>
<keyword evidence="3 7" id="KW-1133">Transmembrane helix</keyword>
<evidence type="ECO:0000256" key="2">
    <source>
        <dbReference type="ARBA" id="ARBA00022692"/>
    </source>
</evidence>
<evidence type="ECO:0000256" key="3">
    <source>
        <dbReference type="ARBA" id="ARBA00022989"/>
    </source>
</evidence>
<proteinExistence type="inferred from homology"/>
<dbReference type="Gene3D" id="3.30.1490.480">
    <property type="entry name" value="Endolytic murein transglycosylase"/>
    <property type="match status" value="1"/>
</dbReference>
<dbReference type="GO" id="GO:0009252">
    <property type="term" value="P:peptidoglycan biosynthetic process"/>
    <property type="evidence" value="ECO:0007669"/>
    <property type="project" value="UniProtKB-UniRule"/>
</dbReference>
<accession>A0AAE9MUD9</accession>
<feature type="site" description="Important for catalytic activity" evidence="7">
    <location>
        <position position="216"/>
    </location>
</feature>
<keyword evidence="2 7" id="KW-0812">Transmembrane</keyword>
<dbReference type="PANTHER" id="PTHR30518">
    <property type="entry name" value="ENDOLYTIC MUREIN TRANSGLYCOSYLASE"/>
    <property type="match status" value="1"/>
</dbReference>
<keyword evidence="6 7" id="KW-0961">Cell wall biogenesis/degradation</keyword>
<keyword evidence="1 7" id="KW-1003">Cell membrane</keyword>
<dbReference type="AlphaFoldDB" id="A0AAE9MUD9"/>
<evidence type="ECO:0000256" key="6">
    <source>
        <dbReference type="ARBA" id="ARBA00023316"/>
    </source>
</evidence>
<keyword evidence="4 7" id="KW-0472">Membrane</keyword>
<dbReference type="EC" id="4.2.2.29" evidence="7"/>